<feature type="compositionally biased region" description="Basic residues" evidence="1">
    <location>
        <begin position="1"/>
        <end position="14"/>
    </location>
</feature>
<reference evidence="3" key="2">
    <citation type="submission" date="2013-12" db="EMBL/GenBank/DDBJ databases">
        <authorList>
            <person name="Yu Y."/>
            <person name="Lee S."/>
            <person name="de Baynast K."/>
            <person name="Wissotski M."/>
            <person name="Liu L."/>
            <person name="Talag J."/>
            <person name="Goicoechea J."/>
            <person name="Angelova A."/>
            <person name="Jetty R."/>
            <person name="Kudrna D."/>
            <person name="Golser W."/>
            <person name="Rivera L."/>
            <person name="Zhang J."/>
            <person name="Wing R."/>
        </authorList>
    </citation>
    <scope>NUCLEOTIDE SEQUENCE</scope>
</reference>
<reference evidence="2" key="3">
    <citation type="submission" date="2015-04" db="UniProtKB">
        <authorList>
            <consortium name="EnsemblPlants"/>
        </authorList>
    </citation>
    <scope>IDENTIFICATION</scope>
</reference>
<dbReference type="Proteomes" id="UP000032180">
    <property type="component" value="Chromosome 1"/>
</dbReference>
<organism evidence="2 3">
    <name type="scientific">Leersia perrieri</name>
    <dbReference type="NCBI Taxonomy" id="77586"/>
    <lineage>
        <taxon>Eukaryota</taxon>
        <taxon>Viridiplantae</taxon>
        <taxon>Streptophyta</taxon>
        <taxon>Embryophyta</taxon>
        <taxon>Tracheophyta</taxon>
        <taxon>Spermatophyta</taxon>
        <taxon>Magnoliopsida</taxon>
        <taxon>Liliopsida</taxon>
        <taxon>Poales</taxon>
        <taxon>Poaceae</taxon>
        <taxon>BOP clade</taxon>
        <taxon>Oryzoideae</taxon>
        <taxon>Oryzeae</taxon>
        <taxon>Oryzinae</taxon>
        <taxon>Leersia</taxon>
    </lineage>
</organism>
<feature type="compositionally biased region" description="Polar residues" evidence="1">
    <location>
        <begin position="81"/>
        <end position="103"/>
    </location>
</feature>
<dbReference type="AlphaFoldDB" id="A0A0D9V1X2"/>
<evidence type="ECO:0000313" key="2">
    <source>
        <dbReference type="EnsemblPlants" id="LPERR01G16580.1"/>
    </source>
</evidence>
<dbReference type="EnsemblPlants" id="LPERR01G16580.1">
    <property type="protein sequence ID" value="LPERR01G16580.1"/>
    <property type="gene ID" value="LPERR01G16580"/>
</dbReference>
<sequence length="202" mass="21999">MKGLPRKPPQKHKAPTSSRLTTAQADTKKKKQVTQRSRTPDAEITSTDDSYDEVDAAAAMIPEDDDITADLPQQTPPPTPSLAQDQPSPAAQISPSHQTAHQPSSPPLSAKLEKLENHKAELEALLSIVNKEIISAQQEIADQPQVVSAKKEQVTVAIRHARNLQKELKPIDGTDAYDAALINEADQIRLRAIDAISKFLAQ</sequence>
<accession>A0A0D9V1X2</accession>
<dbReference type="HOGENOM" id="CLU_1356425_0_0_1"/>
<protein>
    <submittedName>
        <fullName evidence="2">Uncharacterized protein</fullName>
    </submittedName>
</protein>
<reference evidence="2 3" key="1">
    <citation type="submission" date="2012-08" db="EMBL/GenBank/DDBJ databases">
        <title>Oryza genome evolution.</title>
        <authorList>
            <person name="Wing R.A."/>
        </authorList>
    </citation>
    <scope>NUCLEOTIDE SEQUENCE</scope>
</reference>
<name>A0A0D9V1X2_9ORYZ</name>
<evidence type="ECO:0000256" key="1">
    <source>
        <dbReference type="SAM" id="MobiDB-lite"/>
    </source>
</evidence>
<feature type="region of interest" description="Disordered" evidence="1">
    <location>
        <begin position="1"/>
        <end position="109"/>
    </location>
</feature>
<dbReference type="Gramene" id="LPERR01G16580.1">
    <property type="protein sequence ID" value="LPERR01G16580.1"/>
    <property type="gene ID" value="LPERR01G16580"/>
</dbReference>
<evidence type="ECO:0000313" key="3">
    <source>
        <dbReference type="Proteomes" id="UP000032180"/>
    </source>
</evidence>
<keyword evidence="3" id="KW-1185">Reference proteome</keyword>
<proteinExistence type="predicted"/>